<sequence>MDRDFNQYYAGLRRRAIEKYFSRINPMQRQAVFQTRGPVLILAGAGSGKTTVIINRIANMVAFGHGHDSDFVPSYLTEEHADCLERYLAGEEVGIDLLRDCCAVDPVQPWRILAITFTNKAAGELKSRLEATLGDEAQDIQAATFHSACVRILRREITRVGYESNFTIYDTDDSLRLIKEACKTLRIDEKNFTPRSLLTQISRAKDKLMNPTQMLAAEPGNFRNEVGARVYEEYQKLLKSANAVDFDDIIVLTVRLFEENPDVLEKYQNRFSYIMVDEYQDTNHAQYRLVSLLAEKYRNICVVGDDDQSIYKFRGANIENIMNFEKQFPGAMVIRLEQNYRCTKKILDAANEVIEHNTQRKGKTLWTENDEGSPVRVFRAADENGEAMFIANTIMENVAKGAKFSDHAILYRMNAQSNSIEKALLRASVPYRVISGVKFYERKEIKDVMSYLSVLNNPNDAVRLARIINEPKRGIGDATVAACREISDGLGISMLEVMRTADEYAPLSKKSKPLMAFAEMMDSLSELAEQNDLDILFDEVLSRTGYMQMLESQLPESQPRIENVRELKSNIMAYVDAAEEPSLSGFLEEVALYTDLDSYDEQDDSVVMMTLHSAKGLEYPYVFIAGMEEGIFPGSQVMYYPDEVEEERRLCYVGITRAKKQLYLTNAATRMLFGKTGRNMPSRFLSEIPGELTEVTDETVNRFRDQAVSKAYAAANARKKTTDRGFSGAPGADLPTESFAPGDRVRHKVFGEGMVISVTPMGNDHLLEVAFDSVGSKKIMSNFARLKKL</sequence>
<dbReference type="CDD" id="cd18807">
    <property type="entry name" value="SF1_C_UvrD"/>
    <property type="match status" value="1"/>
</dbReference>
<evidence type="ECO:0000313" key="14">
    <source>
        <dbReference type="EMBL" id="MBM6922198.1"/>
    </source>
</evidence>
<dbReference type="InterPro" id="IPR027417">
    <property type="entry name" value="P-loop_NTPase"/>
</dbReference>
<evidence type="ECO:0000256" key="5">
    <source>
        <dbReference type="ARBA" id="ARBA00022840"/>
    </source>
</evidence>
<evidence type="ECO:0000259" key="12">
    <source>
        <dbReference type="PROSITE" id="PS51198"/>
    </source>
</evidence>
<comment type="caution">
    <text evidence="14">The sequence shown here is derived from an EMBL/GenBank/DDBJ whole genome shotgun (WGS) entry which is preliminary data.</text>
</comment>
<dbReference type="Gene3D" id="3.40.50.300">
    <property type="entry name" value="P-loop containing nucleotide triphosphate hydrolases"/>
    <property type="match status" value="3"/>
</dbReference>
<dbReference type="PROSITE" id="PS51217">
    <property type="entry name" value="UVRD_HELICASE_CTER"/>
    <property type="match status" value="1"/>
</dbReference>
<keyword evidence="2 11" id="KW-0547">Nucleotide-binding</keyword>
<dbReference type="Pfam" id="PF21196">
    <property type="entry name" value="PcrA_UvrD_tudor"/>
    <property type="match status" value="1"/>
</dbReference>
<dbReference type="Gene3D" id="1.10.486.10">
    <property type="entry name" value="PCRA, domain 4"/>
    <property type="match status" value="1"/>
</dbReference>
<dbReference type="RefSeq" id="WP_204719217.1">
    <property type="nucleotide sequence ID" value="NZ_JACSNR010000001.1"/>
</dbReference>
<comment type="similarity">
    <text evidence="1">Belongs to the helicase family. UvrD subfamily.</text>
</comment>
<dbReference type="InterPro" id="IPR013986">
    <property type="entry name" value="DExx_box_DNA_helicase_dom_sf"/>
</dbReference>
<dbReference type="PANTHER" id="PTHR11070">
    <property type="entry name" value="UVRD / RECB / PCRA DNA HELICASE FAMILY MEMBER"/>
    <property type="match status" value="1"/>
</dbReference>
<dbReference type="Pfam" id="PF13361">
    <property type="entry name" value="UvrD_C"/>
    <property type="match status" value="1"/>
</dbReference>
<evidence type="ECO:0000256" key="1">
    <source>
        <dbReference type="ARBA" id="ARBA00009922"/>
    </source>
</evidence>
<dbReference type="Pfam" id="PF00580">
    <property type="entry name" value="UvrD-helicase"/>
    <property type="match status" value="2"/>
</dbReference>
<keyword evidence="4 11" id="KW-0347">Helicase</keyword>
<dbReference type="InterPro" id="IPR014017">
    <property type="entry name" value="DNA_helicase_UvrD-like_C"/>
</dbReference>
<evidence type="ECO:0000256" key="9">
    <source>
        <dbReference type="ARBA" id="ARBA00034808"/>
    </source>
</evidence>
<dbReference type="Proteomes" id="UP000724149">
    <property type="component" value="Unassembled WGS sequence"/>
</dbReference>
<feature type="domain" description="UvrD-like helicase ATP-binding" evidence="12">
    <location>
        <begin position="22"/>
        <end position="343"/>
    </location>
</feature>
<dbReference type="InterPro" id="IPR014016">
    <property type="entry name" value="UvrD-like_ATP-bd"/>
</dbReference>
<dbReference type="EMBL" id="JACSNR010000001">
    <property type="protein sequence ID" value="MBM6922198.1"/>
    <property type="molecule type" value="Genomic_DNA"/>
</dbReference>
<evidence type="ECO:0000256" key="8">
    <source>
        <dbReference type="ARBA" id="ARBA00034617"/>
    </source>
</evidence>
<evidence type="ECO:0000313" key="15">
    <source>
        <dbReference type="Proteomes" id="UP000724149"/>
    </source>
</evidence>
<keyword evidence="3 11" id="KW-0378">Hydrolase</keyword>
<accession>A0ABS2GKY3</accession>
<dbReference type="EC" id="5.6.2.4" evidence="9"/>
<evidence type="ECO:0000256" key="4">
    <source>
        <dbReference type="ARBA" id="ARBA00022806"/>
    </source>
</evidence>
<organism evidence="14 15">
    <name type="scientific">Hydrogenoanaerobacterium saccharovorans</name>
    <dbReference type="NCBI Taxonomy" id="474960"/>
    <lineage>
        <taxon>Bacteria</taxon>
        <taxon>Bacillati</taxon>
        <taxon>Bacillota</taxon>
        <taxon>Clostridia</taxon>
        <taxon>Eubacteriales</taxon>
        <taxon>Oscillospiraceae</taxon>
        <taxon>Hydrogenoanaerobacterium</taxon>
    </lineage>
</organism>
<evidence type="ECO:0000256" key="3">
    <source>
        <dbReference type="ARBA" id="ARBA00022801"/>
    </source>
</evidence>
<comment type="catalytic activity">
    <reaction evidence="10">
        <text>ATP + H2O = ADP + phosphate + H(+)</text>
        <dbReference type="Rhea" id="RHEA:13065"/>
        <dbReference type="ChEBI" id="CHEBI:15377"/>
        <dbReference type="ChEBI" id="CHEBI:15378"/>
        <dbReference type="ChEBI" id="CHEBI:30616"/>
        <dbReference type="ChEBI" id="CHEBI:43474"/>
        <dbReference type="ChEBI" id="CHEBI:456216"/>
        <dbReference type="EC" id="5.6.2.4"/>
    </reaction>
</comment>
<evidence type="ECO:0000256" key="10">
    <source>
        <dbReference type="ARBA" id="ARBA00048988"/>
    </source>
</evidence>
<keyword evidence="15" id="KW-1185">Reference proteome</keyword>
<keyword evidence="5 11" id="KW-0067">ATP-binding</keyword>
<keyword evidence="6" id="KW-0238">DNA-binding</keyword>
<dbReference type="SUPFAM" id="SSF52540">
    <property type="entry name" value="P-loop containing nucleoside triphosphate hydrolases"/>
    <property type="match status" value="1"/>
</dbReference>
<feature type="domain" description="UvrD-like helicase C-terminal" evidence="13">
    <location>
        <begin position="344"/>
        <end position="616"/>
    </location>
</feature>
<dbReference type="PROSITE" id="PS51198">
    <property type="entry name" value="UVRD_HELICASE_ATP_BIND"/>
    <property type="match status" value="1"/>
</dbReference>
<name>A0ABS2GKY3_9FIRM</name>
<proteinExistence type="inferred from homology"/>
<comment type="catalytic activity">
    <reaction evidence="8">
        <text>Couples ATP hydrolysis with the unwinding of duplex DNA by translocating in the 3'-5' direction.</text>
        <dbReference type="EC" id="5.6.2.4"/>
    </reaction>
</comment>
<feature type="binding site" evidence="11">
    <location>
        <begin position="43"/>
        <end position="50"/>
    </location>
    <ligand>
        <name>ATP</name>
        <dbReference type="ChEBI" id="CHEBI:30616"/>
    </ligand>
</feature>
<keyword evidence="7" id="KW-0413">Isomerase</keyword>
<evidence type="ECO:0000259" key="13">
    <source>
        <dbReference type="PROSITE" id="PS51217"/>
    </source>
</evidence>
<dbReference type="PANTHER" id="PTHR11070:SF2">
    <property type="entry name" value="ATP-DEPENDENT DNA HELICASE SRS2"/>
    <property type="match status" value="1"/>
</dbReference>
<evidence type="ECO:0000256" key="6">
    <source>
        <dbReference type="ARBA" id="ARBA00023125"/>
    </source>
</evidence>
<dbReference type="Gene3D" id="1.10.10.160">
    <property type="match status" value="1"/>
</dbReference>
<evidence type="ECO:0000256" key="7">
    <source>
        <dbReference type="ARBA" id="ARBA00023235"/>
    </source>
</evidence>
<dbReference type="InterPro" id="IPR000212">
    <property type="entry name" value="DNA_helicase_UvrD/REP"/>
</dbReference>
<reference evidence="14 15" key="1">
    <citation type="journal article" date="2021" name="Sci. Rep.">
        <title>The distribution of antibiotic resistance genes in chicken gut microbiota commensals.</title>
        <authorList>
            <person name="Juricova H."/>
            <person name="Matiasovicova J."/>
            <person name="Kubasova T."/>
            <person name="Cejkova D."/>
            <person name="Rychlik I."/>
        </authorList>
    </citation>
    <scope>NUCLEOTIDE SEQUENCE [LARGE SCALE GENOMIC DNA]</scope>
    <source>
        <strain evidence="14 15">An564</strain>
    </source>
</reference>
<protein>
    <recommendedName>
        <fullName evidence="9">DNA 3'-5' helicase</fullName>
        <ecNumber evidence="9">5.6.2.4</ecNumber>
    </recommendedName>
</protein>
<evidence type="ECO:0000256" key="11">
    <source>
        <dbReference type="PROSITE-ProRule" id="PRU00560"/>
    </source>
</evidence>
<gene>
    <name evidence="14" type="ORF">H9X81_00625</name>
</gene>
<dbReference type="CDD" id="cd17932">
    <property type="entry name" value="DEXQc_UvrD"/>
    <property type="match status" value="1"/>
</dbReference>
<evidence type="ECO:0000256" key="2">
    <source>
        <dbReference type="ARBA" id="ARBA00022741"/>
    </source>
</evidence>